<evidence type="ECO:0000313" key="3">
    <source>
        <dbReference type="Proteomes" id="UP000256970"/>
    </source>
</evidence>
<dbReference type="AlphaFoldDB" id="A0A383WDB7"/>
<organism evidence="2 3">
    <name type="scientific">Tetradesmus obliquus</name>
    <name type="common">Green alga</name>
    <name type="synonym">Acutodesmus obliquus</name>
    <dbReference type="NCBI Taxonomy" id="3088"/>
    <lineage>
        <taxon>Eukaryota</taxon>
        <taxon>Viridiplantae</taxon>
        <taxon>Chlorophyta</taxon>
        <taxon>core chlorophytes</taxon>
        <taxon>Chlorophyceae</taxon>
        <taxon>CS clade</taxon>
        <taxon>Sphaeropleales</taxon>
        <taxon>Scenedesmaceae</taxon>
        <taxon>Tetradesmus</taxon>
    </lineage>
</organism>
<proteinExistence type="predicted"/>
<name>A0A383WDB7_TETOB</name>
<accession>A0A383WDB7</accession>
<dbReference type="SUPFAM" id="SSF52047">
    <property type="entry name" value="RNI-like"/>
    <property type="match status" value="1"/>
</dbReference>
<sequence>MNSALAALPASRVAEYSALLPLSQHITRVELTWDPHVGGAGMLRAGCDQHMFAAGRQLPQLKQLVLGAPASFWDWAGTSDQYAMRVKGVGPCLGEGSLSRLVSCCPGPEQLWIAGLMQPGAAVYNNMKPLLRLTALRELCVGGRAVNDDVACFVLARLSSLQRLGVFAAGNFTDEGLRALTRLQQLQHLEVVGCGISAEVSTNILACYNSRWYDSDDERSIKPRIQLKQQDPLPPV</sequence>
<gene>
    <name evidence="2" type="ORF">BQ4739_LOCUS15539</name>
</gene>
<dbReference type="Proteomes" id="UP000256970">
    <property type="component" value="Unassembled WGS sequence"/>
</dbReference>
<dbReference type="InterPro" id="IPR032675">
    <property type="entry name" value="LRR_dom_sf"/>
</dbReference>
<reference evidence="2 3" key="1">
    <citation type="submission" date="2016-10" db="EMBL/GenBank/DDBJ databases">
        <authorList>
            <person name="Cai Z."/>
        </authorList>
    </citation>
    <scope>NUCLEOTIDE SEQUENCE [LARGE SCALE GENOMIC DNA]</scope>
</reference>
<dbReference type="Gene3D" id="3.80.10.10">
    <property type="entry name" value="Ribonuclease Inhibitor"/>
    <property type="match status" value="1"/>
</dbReference>
<evidence type="ECO:0000256" key="1">
    <source>
        <dbReference type="ARBA" id="ARBA00004430"/>
    </source>
</evidence>
<dbReference type="GO" id="GO:0005930">
    <property type="term" value="C:axoneme"/>
    <property type="evidence" value="ECO:0007669"/>
    <property type="project" value="UniProtKB-SubCell"/>
</dbReference>
<evidence type="ECO:0000313" key="2">
    <source>
        <dbReference type="EMBL" id="SZX75250.1"/>
    </source>
</evidence>
<dbReference type="EMBL" id="FNXT01001227">
    <property type="protein sequence ID" value="SZX75250.1"/>
    <property type="molecule type" value="Genomic_DNA"/>
</dbReference>
<keyword evidence="3" id="KW-1185">Reference proteome</keyword>
<protein>
    <submittedName>
        <fullName evidence="2">Uncharacterized protein</fullName>
    </submittedName>
</protein>
<comment type="subcellular location">
    <subcellularLocation>
        <location evidence="1">Cytoplasm</location>
        <location evidence="1">Cytoskeleton</location>
        <location evidence="1">Cilium axoneme</location>
    </subcellularLocation>
</comment>